<dbReference type="KEGG" id="dti:Desti_3255"/>
<dbReference type="Proteomes" id="UP000006055">
    <property type="component" value="Chromosome"/>
</dbReference>
<keyword evidence="6" id="KW-1185">Reference proteome</keyword>
<dbReference type="InterPro" id="IPR025110">
    <property type="entry name" value="AMP-bd_C"/>
</dbReference>
<dbReference type="AlphaFoldDB" id="I4C8M3"/>
<dbReference type="InterPro" id="IPR042099">
    <property type="entry name" value="ANL_N_sf"/>
</dbReference>
<dbReference type="PANTHER" id="PTHR43767">
    <property type="entry name" value="LONG-CHAIN-FATTY-ACID--COA LIGASE"/>
    <property type="match status" value="1"/>
</dbReference>
<comment type="similarity">
    <text evidence="1">Belongs to the ATP-dependent AMP-binding enzyme family.</text>
</comment>
<dbReference type="PROSITE" id="PS00455">
    <property type="entry name" value="AMP_BINDING"/>
    <property type="match status" value="1"/>
</dbReference>
<proteinExistence type="inferred from homology"/>
<keyword evidence="2 5" id="KW-0436">Ligase</keyword>
<dbReference type="HOGENOM" id="CLU_000022_59_0_7"/>
<dbReference type="CDD" id="cd17631">
    <property type="entry name" value="FACL_FadD13-like"/>
    <property type="match status" value="1"/>
</dbReference>
<evidence type="ECO:0000256" key="1">
    <source>
        <dbReference type="ARBA" id="ARBA00006432"/>
    </source>
</evidence>
<dbReference type="InterPro" id="IPR000873">
    <property type="entry name" value="AMP-dep_synth/lig_dom"/>
</dbReference>
<dbReference type="Pfam" id="PF00501">
    <property type="entry name" value="AMP-binding"/>
    <property type="match status" value="1"/>
</dbReference>
<organism evidence="5 6">
    <name type="scientific">Desulfomonile tiedjei (strain ATCC 49306 / DSM 6799 / DCB-1)</name>
    <dbReference type="NCBI Taxonomy" id="706587"/>
    <lineage>
        <taxon>Bacteria</taxon>
        <taxon>Pseudomonadati</taxon>
        <taxon>Thermodesulfobacteriota</taxon>
        <taxon>Desulfomonilia</taxon>
        <taxon>Desulfomonilales</taxon>
        <taxon>Desulfomonilaceae</taxon>
        <taxon>Desulfomonile</taxon>
    </lineage>
</organism>
<dbReference type="InterPro" id="IPR020845">
    <property type="entry name" value="AMP-binding_CS"/>
</dbReference>
<evidence type="ECO:0000259" key="4">
    <source>
        <dbReference type="Pfam" id="PF13193"/>
    </source>
</evidence>
<dbReference type="OrthoDB" id="5483897at2"/>
<dbReference type="InterPro" id="IPR050237">
    <property type="entry name" value="ATP-dep_AMP-bd_enzyme"/>
</dbReference>
<evidence type="ECO:0000313" key="5">
    <source>
        <dbReference type="EMBL" id="AFM25914.1"/>
    </source>
</evidence>
<dbReference type="STRING" id="706587.Desti_3255"/>
<evidence type="ECO:0000313" key="6">
    <source>
        <dbReference type="Proteomes" id="UP000006055"/>
    </source>
</evidence>
<accession>I4C8M3</accession>
<dbReference type="PANTHER" id="PTHR43767:SF1">
    <property type="entry name" value="NONRIBOSOMAL PEPTIDE SYNTHASE PES1 (EUROFUNG)-RELATED"/>
    <property type="match status" value="1"/>
</dbReference>
<dbReference type="RefSeq" id="WP_014811048.1">
    <property type="nucleotide sequence ID" value="NC_018025.1"/>
</dbReference>
<dbReference type="EMBL" id="CP003360">
    <property type="protein sequence ID" value="AFM25914.1"/>
    <property type="molecule type" value="Genomic_DNA"/>
</dbReference>
<dbReference type="SUPFAM" id="SSF56801">
    <property type="entry name" value="Acetyl-CoA synthetase-like"/>
    <property type="match status" value="1"/>
</dbReference>
<reference evidence="6" key="1">
    <citation type="submission" date="2012-06" db="EMBL/GenBank/DDBJ databases">
        <title>Complete sequence of chromosome of Desulfomonile tiedjei DSM 6799.</title>
        <authorList>
            <person name="Lucas S."/>
            <person name="Copeland A."/>
            <person name="Lapidus A."/>
            <person name="Glavina del Rio T."/>
            <person name="Dalin E."/>
            <person name="Tice H."/>
            <person name="Bruce D."/>
            <person name="Goodwin L."/>
            <person name="Pitluck S."/>
            <person name="Peters L."/>
            <person name="Ovchinnikova G."/>
            <person name="Zeytun A."/>
            <person name="Lu M."/>
            <person name="Kyrpides N."/>
            <person name="Mavromatis K."/>
            <person name="Ivanova N."/>
            <person name="Brettin T."/>
            <person name="Detter J.C."/>
            <person name="Han C."/>
            <person name="Larimer F."/>
            <person name="Land M."/>
            <person name="Hauser L."/>
            <person name="Markowitz V."/>
            <person name="Cheng J.-F."/>
            <person name="Hugenholtz P."/>
            <person name="Woyke T."/>
            <person name="Wu D."/>
            <person name="Spring S."/>
            <person name="Schroeder M."/>
            <person name="Brambilla E."/>
            <person name="Klenk H.-P."/>
            <person name="Eisen J.A."/>
        </authorList>
    </citation>
    <scope>NUCLEOTIDE SEQUENCE [LARGE SCALE GENOMIC DNA]</scope>
    <source>
        <strain evidence="6">ATCC 49306 / DSM 6799 / DCB-1</strain>
    </source>
</reference>
<evidence type="ECO:0000256" key="2">
    <source>
        <dbReference type="ARBA" id="ARBA00022598"/>
    </source>
</evidence>
<dbReference type="FunFam" id="3.30.300.30:FF:000008">
    <property type="entry name" value="2,3-dihydroxybenzoate-AMP ligase"/>
    <property type="match status" value="1"/>
</dbReference>
<protein>
    <submittedName>
        <fullName evidence="5">Acyl-CoA synthetase (AMP-forming)/AMP-acid ligase II</fullName>
    </submittedName>
</protein>
<feature type="domain" description="AMP-binding enzyme C-terminal" evidence="4">
    <location>
        <begin position="460"/>
        <end position="535"/>
    </location>
</feature>
<feature type="domain" description="AMP-dependent synthetase/ligase" evidence="3">
    <location>
        <begin position="48"/>
        <end position="410"/>
    </location>
</feature>
<dbReference type="GO" id="GO:0016878">
    <property type="term" value="F:acid-thiol ligase activity"/>
    <property type="evidence" value="ECO:0007669"/>
    <property type="project" value="UniProtKB-ARBA"/>
</dbReference>
<dbReference type="Gene3D" id="3.30.300.30">
    <property type="match status" value="1"/>
</dbReference>
<dbReference type="Gene3D" id="3.40.50.12780">
    <property type="entry name" value="N-terminal domain of ligase-like"/>
    <property type="match status" value="1"/>
</dbReference>
<dbReference type="NCBIfam" id="NF006182">
    <property type="entry name" value="PRK08316.1"/>
    <property type="match status" value="1"/>
</dbReference>
<sequence>MTDLLKPLTEAEKERYNELNQENMEFLMNRYNKSNRWVIADMIRRARYHVPNKKAIIFGDKSLTYAEMEDECNRVANALLDLGVKKYDRVAILAHNTIHHVLTWIGCCKIGAVYLAINYLLRGKDISYCINHSESTVFIVEDALYDLVKDVLDDMPTVKTLIWSNQGAGIPPSSDRFRDFDSWVRQYPATEPDAILHIEDPCQMTYTSGTESKPKGVIISNQALISHYMGCIIDGRYDSEDVNINALPIYHCAQRDVFMNPIFWLGGTNILMGPDITQILKNIETYKATMFFAPPTVWIAILRHPEFTKYDLSSLKKCYYGASIMPVEILKEIMERLPGTKIYNYYGQTELAPYHTILKAKDATAKLGSAGMGGLNMETRLEDDLSREVTEPGVSGEICGKGPHVMIMYFKDPEKTEEAMKGGWFHSGDIGVMDDDRYITVVDRKKDMVKTGGENVPTREVEEAIYLDKRVQEVAVIGLPHEKWVEAVTAIVVAKQGEKIEEQEIMDLCRQELAAFKCPKKVIIVDALPKTPTGKILKREMRITYKEAFSKK</sequence>
<name>I4C8M3_DESTA</name>
<gene>
    <name evidence="5" type="ordered locus">Desti_3255</name>
</gene>
<dbReference type="eggNOG" id="COG0318">
    <property type="taxonomic scope" value="Bacteria"/>
</dbReference>
<dbReference type="PATRIC" id="fig|706587.4.peg.3702"/>
<evidence type="ECO:0000259" key="3">
    <source>
        <dbReference type="Pfam" id="PF00501"/>
    </source>
</evidence>
<dbReference type="InterPro" id="IPR045851">
    <property type="entry name" value="AMP-bd_C_sf"/>
</dbReference>
<dbReference type="Pfam" id="PF13193">
    <property type="entry name" value="AMP-binding_C"/>
    <property type="match status" value="1"/>
</dbReference>